<reference evidence="1" key="1">
    <citation type="journal article" date="2021" name="Proc. Natl. Acad. Sci. U.S.A.">
        <title>A Catalog of Tens of Thousands of Viruses from Human Metagenomes Reveals Hidden Associations with Chronic Diseases.</title>
        <authorList>
            <person name="Tisza M.J."/>
            <person name="Buck C.B."/>
        </authorList>
    </citation>
    <scope>NUCLEOTIDE SEQUENCE</scope>
    <source>
        <strain evidence="1">Cttpk5</strain>
    </source>
</reference>
<proteinExistence type="predicted"/>
<name>A0A8S5NIJ5_9CAUD</name>
<sequence>MHVFSCYFMLVFAILLAFLKNCCHAIFVRYFPAFLTMKIKKKRWNQNSSALPYGGPEETRTLFIHSNIN</sequence>
<protein>
    <submittedName>
        <fullName evidence="1">Uncharacterized protein</fullName>
    </submittedName>
</protein>
<accession>A0A8S5NIJ5</accession>
<organism evidence="1">
    <name type="scientific">Siphoviridae sp. cttpk5</name>
    <dbReference type="NCBI Taxonomy" id="2826496"/>
    <lineage>
        <taxon>Viruses</taxon>
        <taxon>Duplodnaviria</taxon>
        <taxon>Heunggongvirae</taxon>
        <taxon>Uroviricota</taxon>
        <taxon>Caudoviricetes</taxon>
    </lineage>
</organism>
<dbReference type="EMBL" id="BK015174">
    <property type="protein sequence ID" value="DAD94175.1"/>
    <property type="molecule type" value="Genomic_DNA"/>
</dbReference>
<evidence type="ECO:0000313" key="1">
    <source>
        <dbReference type="EMBL" id="DAD94175.1"/>
    </source>
</evidence>